<feature type="transmembrane region" description="Helical" evidence="1">
    <location>
        <begin position="12"/>
        <end position="29"/>
    </location>
</feature>
<dbReference type="HOGENOM" id="CLU_176022_3_1_0"/>
<feature type="transmembrane region" description="Helical" evidence="1">
    <location>
        <begin position="35"/>
        <end position="59"/>
    </location>
</feature>
<dbReference type="Pfam" id="PF11127">
    <property type="entry name" value="YgaP-like_TM"/>
    <property type="match status" value="1"/>
</dbReference>
<evidence type="ECO:0000259" key="2">
    <source>
        <dbReference type="Pfam" id="PF11127"/>
    </source>
</evidence>
<dbReference type="InterPro" id="IPR021309">
    <property type="entry name" value="YgaP-like_TM"/>
</dbReference>
<proteinExistence type="predicted"/>
<evidence type="ECO:0000256" key="1">
    <source>
        <dbReference type="SAM" id="Phobius"/>
    </source>
</evidence>
<sequence>MLPVNESVFDRDIRLGIGLLLFLFGFFGLTGIWQIVLTVVAVLLILSAVTGFCPLYALLHVRTTSSRQSDR</sequence>
<protein>
    <recommendedName>
        <fullName evidence="2">Inner membrane protein YgaP-like transmembrane domain-containing protein</fullName>
    </recommendedName>
</protein>
<dbReference type="KEGG" id="rca:Rcas_2797"/>
<feature type="domain" description="Inner membrane protein YgaP-like transmembrane" evidence="2">
    <location>
        <begin position="4"/>
        <end position="65"/>
    </location>
</feature>
<name>A7NMU4_ROSCS</name>
<evidence type="ECO:0000313" key="4">
    <source>
        <dbReference type="Proteomes" id="UP000000263"/>
    </source>
</evidence>
<keyword evidence="1" id="KW-0812">Transmembrane</keyword>
<keyword evidence="1" id="KW-1133">Transmembrane helix</keyword>
<accession>A7NMU4</accession>
<keyword evidence="4" id="KW-1185">Reference proteome</keyword>
<evidence type="ECO:0000313" key="3">
    <source>
        <dbReference type="EMBL" id="ABU58868.1"/>
    </source>
</evidence>
<organism evidence="3 4">
    <name type="scientific">Roseiflexus castenholzii (strain DSM 13941 / HLO8)</name>
    <dbReference type="NCBI Taxonomy" id="383372"/>
    <lineage>
        <taxon>Bacteria</taxon>
        <taxon>Bacillati</taxon>
        <taxon>Chloroflexota</taxon>
        <taxon>Chloroflexia</taxon>
        <taxon>Chloroflexales</taxon>
        <taxon>Roseiflexineae</taxon>
        <taxon>Roseiflexaceae</taxon>
        <taxon>Roseiflexus</taxon>
    </lineage>
</organism>
<dbReference type="RefSeq" id="WP_012121292.1">
    <property type="nucleotide sequence ID" value="NC_009767.1"/>
</dbReference>
<dbReference type="Proteomes" id="UP000000263">
    <property type="component" value="Chromosome"/>
</dbReference>
<reference evidence="3 4" key="1">
    <citation type="submission" date="2007-08" db="EMBL/GenBank/DDBJ databases">
        <title>Complete sequence of Roseiflexus castenholzii DSM 13941.</title>
        <authorList>
            <consortium name="US DOE Joint Genome Institute"/>
            <person name="Copeland A."/>
            <person name="Lucas S."/>
            <person name="Lapidus A."/>
            <person name="Barry K."/>
            <person name="Glavina del Rio T."/>
            <person name="Dalin E."/>
            <person name="Tice H."/>
            <person name="Pitluck S."/>
            <person name="Thompson L.S."/>
            <person name="Brettin T."/>
            <person name="Bruce D."/>
            <person name="Detter J.C."/>
            <person name="Han C."/>
            <person name="Tapia R."/>
            <person name="Schmutz J."/>
            <person name="Larimer F."/>
            <person name="Land M."/>
            <person name="Hauser L."/>
            <person name="Kyrpides N."/>
            <person name="Mikhailova N."/>
            <person name="Bryant D.A."/>
            <person name="Hanada S."/>
            <person name="Tsukatani Y."/>
            <person name="Richardson P."/>
        </authorList>
    </citation>
    <scope>NUCLEOTIDE SEQUENCE [LARGE SCALE GENOMIC DNA]</scope>
    <source>
        <strain evidence="4">DSM 13941 / HLO8</strain>
    </source>
</reference>
<gene>
    <name evidence="3" type="ordered locus">Rcas_2797</name>
</gene>
<dbReference type="EMBL" id="CP000804">
    <property type="protein sequence ID" value="ABU58868.1"/>
    <property type="molecule type" value="Genomic_DNA"/>
</dbReference>
<keyword evidence="1" id="KW-0472">Membrane</keyword>
<dbReference type="AlphaFoldDB" id="A7NMU4"/>